<dbReference type="EMBL" id="SLXB01000031">
    <property type="protein sequence ID" value="TCO87465.1"/>
    <property type="molecule type" value="Genomic_DNA"/>
</dbReference>
<dbReference type="Pfam" id="PF10145">
    <property type="entry name" value="PhageMin_Tail"/>
    <property type="match status" value="1"/>
</dbReference>
<organism evidence="3 4">
    <name type="scientific">Prevotella heparinolytica</name>
    <dbReference type="NCBI Taxonomy" id="28113"/>
    <lineage>
        <taxon>Bacteria</taxon>
        <taxon>Pseudomonadati</taxon>
        <taxon>Bacteroidota</taxon>
        <taxon>Bacteroidia</taxon>
        <taxon>Bacteroidales</taxon>
        <taxon>Bacteroidaceae</taxon>
        <taxon>Bacteroides</taxon>
    </lineage>
</organism>
<feature type="coiled-coil region" evidence="1">
    <location>
        <begin position="601"/>
        <end position="628"/>
    </location>
</feature>
<comment type="caution">
    <text evidence="3">The sequence shown here is derived from an EMBL/GenBank/DDBJ whole genome shotgun (WGS) entry which is preliminary data.</text>
</comment>
<keyword evidence="1" id="KW-0175">Coiled coil</keyword>
<evidence type="ECO:0000313" key="4">
    <source>
        <dbReference type="Proteomes" id="UP000295600"/>
    </source>
</evidence>
<reference evidence="3 4" key="1">
    <citation type="submission" date="2019-03" db="EMBL/GenBank/DDBJ databases">
        <title>Genomic Encyclopedia of Type Strains, Phase IV (KMG-IV): sequencing the most valuable type-strain genomes for metagenomic binning, comparative biology and taxonomic classification.</title>
        <authorList>
            <person name="Goeker M."/>
        </authorList>
    </citation>
    <scope>NUCLEOTIDE SEQUENCE [LARGE SCALE GENOMIC DNA]</scope>
    <source>
        <strain evidence="3 4">DSM 23917</strain>
    </source>
</reference>
<evidence type="ECO:0000259" key="2">
    <source>
        <dbReference type="Pfam" id="PF10145"/>
    </source>
</evidence>
<feature type="domain" description="Phage tail tape measure protein" evidence="2">
    <location>
        <begin position="103"/>
        <end position="320"/>
    </location>
</feature>
<dbReference type="InterPro" id="IPR010090">
    <property type="entry name" value="Phage_tape_meas"/>
</dbReference>
<name>A0A4R2LHT2_9BACE</name>
<proteinExistence type="predicted"/>
<dbReference type="PANTHER" id="PTHR47372">
    <property type="entry name" value="DAUER UP-REGULATED-RELATED"/>
    <property type="match status" value="1"/>
</dbReference>
<accession>A0A4R2LHT2</accession>
<evidence type="ECO:0000256" key="1">
    <source>
        <dbReference type="SAM" id="Coils"/>
    </source>
</evidence>
<protein>
    <submittedName>
        <fullName evidence="3">TP901 family phage tail tape measure protein</fullName>
    </submittedName>
</protein>
<dbReference type="Proteomes" id="UP000295600">
    <property type="component" value="Unassembled WGS sequence"/>
</dbReference>
<dbReference type="NCBIfam" id="TIGR01760">
    <property type="entry name" value="tape_meas_TP901"/>
    <property type="match status" value="1"/>
</dbReference>
<evidence type="ECO:0000313" key="3">
    <source>
        <dbReference type="EMBL" id="TCO87465.1"/>
    </source>
</evidence>
<feature type="coiled-coil region" evidence="1">
    <location>
        <begin position="960"/>
        <end position="1041"/>
    </location>
</feature>
<sequence length="1567" mass="173264">MGIVNREGALYMATGIDNSGLYKGRQEALGIIKAMAGEITSFDVFGGIGISAGIAFASAAKDAYAFEKQFESSMKEVATISDIVKESMDATKQKIISLTTDEQIPIGANEMAKALYGIVSAGHDGEKGMHVLEVSAKAAVGGITETATAADAITTLLNAYKKDASEAERVSDMLFTTAKLGKTTFGEMGKSIAQVAPVAAAYGVEMDQVLAAVATLTKQGTPTAQAMTQIRAAIVGASKYLGDGAYNAMSFQEALVKIREEANGSEAALISMIPELEARNGLLALTGINAKEASGHLDEMAMSAGATEKAFKEMASSAENQLKLLGNNITGMLRPMGQGILKEVSEVSTAINKAFDDGKIEDSLQTLGDLVVIVTGALIGYKGAIMAGNKIKMIHASLIEAERYEMALYRKAVEAGAISENVLTSAQVKQMATRNAMITTIKLHTATLMRNAAAMLSNPYVMAAAAISTLGFIVYKYATRVTGAEAAQRKFNAAINEQKKSSEALKEKISDRLRIIKDETIAESEKLIALNELQEIMPAVFKNLDLEILKRKELVDIMKEVNAEDERQKRIGAKTKLVMAQQRLRDIDNRIIRTNNVGGYTGALEERRKEAAEEVRLWEERVKIYEDAQKKIEDAQNGSGQKTELRNKAYWEKEKKDAEDALSKMDVSKKGSKEWNNLISNIEKYQKEIDKYDVSKSVKSEIEIKKAEEKIASILAEQMLERKRLAEDLQIQIEESRLVAMNDGVDKTIAQMELNFEKEMQAIDRQKEDALRRKIENARAAFEADPENKDKVFDSSGVELSDKENKLFDDLYKAAVTRNERAYFNLANQYQSYTDERLSIEKKFNDDVILLQEARKKAAANGNADEISKIDRSIAKATADKGKALMKHDFEVLKQSPEYIRAFEDLRNTSSETLSSLLEQLEGAKETAASVLNPEDLREYTTTIQDIMNELEERNPFQSLADRQHELAEAERELAEAKRMLDAVMNGAKIVTGIKSTKLGTDGLINIENTYLSAEDALKKYNKAKDKAYKANNNFVKAEEKAKEKVDKLAESIISIGNAIGGQSGEIISLIGDVSLFASESINGITMVAKTGAEAMSAVEKASVILGIVSAGIQLLQKLNSLLPTAESRYEEFAAKVAEINKITDAVNEYRIAAIEARHAEEDWFSENNLKGLRNYREVHDEIFKAYKDKANERQAVYQNQKGGGWLTGSLGYGLLGGIDALFGTNILGNKYDENTVEAIKNLRIETRKRSRGLLGSGLFGRDQKTEDLVSWARNNGFGELFGKDNLINKDAAKAIIDKYGDKLVGQTKETLESLVKLREKYDEYIEKLHEYVNSLYEPLVDNFVDSIWTWLSDGKDALKSFREYAGDTFKDIANDMLKSIVLSKIFGKGENSYQSKINKAYEDYAKKLIDEVELNRRVSELTKELMGTAEQQLPVIQGMAKNINDTIKNIAGIDITGDLKSDKGVTGKIQEALTEGTANQLVGLWNMSSLDIRHIKEFLQNIPLEFFRWSDDIRIDVGQIMLLAAEIKNNTERTADNTYGLKEELREIKNEIIEVKRNTKGYTGRG</sequence>
<gene>
    <name evidence="3" type="ORF">EV202_13110</name>
</gene>
<dbReference type="PANTHER" id="PTHR47372:SF5">
    <property type="entry name" value="LATE EMBRYOGENESIS ABUNDANT PROTEIN (LEA) FAMILY PROTEIN"/>
    <property type="match status" value="1"/>
</dbReference>
<dbReference type="RefSeq" id="WP_131927394.1">
    <property type="nucleotide sequence ID" value="NZ_SLXB01000031.1"/>
</dbReference>